<dbReference type="InterPro" id="IPR025398">
    <property type="entry name" value="DUF4371"/>
</dbReference>
<feature type="domain" description="DUF4371" evidence="1">
    <location>
        <begin position="51"/>
        <end position="137"/>
    </location>
</feature>
<evidence type="ECO:0000259" key="1">
    <source>
        <dbReference type="Pfam" id="PF14291"/>
    </source>
</evidence>
<sequence>MSNNVKLASLKESDKNGTVAEKVNAQYSEDNELLSIIEEQIKLHIGNKVREAKTFAIIADETQYRAKHEEVAVVLRHVNENLEVHESFVGFYRAEKSDGEKLANLLKNVLVSLELDIKNLHAQCYDRASNIRGPYKGVAARILEENPTAINLKKYKKLCVGMVTLKSLSDTRWACRVEAVRSLLDNFEVTLSALQEISQTEPDSGGQAIALLKSMEDSNFVFDILLLRIVLTQSAELARNCKIPAIIGNGSKAPFETVQQLYKVTILNPVIDILEQEIEARL</sequence>
<keyword evidence="3" id="KW-1185">Reference proteome</keyword>
<dbReference type="SUPFAM" id="SSF53098">
    <property type="entry name" value="Ribonuclease H-like"/>
    <property type="match status" value="1"/>
</dbReference>
<organism evidence="2 3">
    <name type="scientific">Dryococelus australis</name>
    <dbReference type="NCBI Taxonomy" id="614101"/>
    <lineage>
        <taxon>Eukaryota</taxon>
        <taxon>Metazoa</taxon>
        <taxon>Ecdysozoa</taxon>
        <taxon>Arthropoda</taxon>
        <taxon>Hexapoda</taxon>
        <taxon>Insecta</taxon>
        <taxon>Pterygota</taxon>
        <taxon>Neoptera</taxon>
        <taxon>Polyneoptera</taxon>
        <taxon>Phasmatodea</taxon>
        <taxon>Verophasmatodea</taxon>
        <taxon>Anareolatae</taxon>
        <taxon>Phasmatidae</taxon>
        <taxon>Eurycanthinae</taxon>
        <taxon>Dryococelus</taxon>
    </lineage>
</organism>
<dbReference type="PANTHER" id="PTHR45749">
    <property type="match status" value="1"/>
</dbReference>
<dbReference type="InterPro" id="IPR012337">
    <property type="entry name" value="RNaseH-like_sf"/>
</dbReference>
<evidence type="ECO:0000313" key="3">
    <source>
        <dbReference type="Proteomes" id="UP001159363"/>
    </source>
</evidence>
<dbReference type="EMBL" id="JARBHB010000002">
    <property type="protein sequence ID" value="KAJ8892128.1"/>
    <property type="molecule type" value="Genomic_DNA"/>
</dbReference>
<dbReference type="Pfam" id="PF14291">
    <property type="entry name" value="DUF4371"/>
    <property type="match status" value="1"/>
</dbReference>
<comment type="caution">
    <text evidence="2">The sequence shown here is derived from an EMBL/GenBank/DDBJ whole genome shotgun (WGS) entry which is preliminary data.</text>
</comment>
<dbReference type="PANTHER" id="PTHR45749:SF21">
    <property type="entry name" value="DUF4371 DOMAIN-CONTAINING PROTEIN"/>
    <property type="match status" value="1"/>
</dbReference>
<protein>
    <recommendedName>
        <fullName evidence="1">DUF4371 domain-containing protein</fullName>
    </recommendedName>
</protein>
<proteinExistence type="predicted"/>
<reference evidence="2 3" key="1">
    <citation type="submission" date="2023-02" db="EMBL/GenBank/DDBJ databases">
        <title>LHISI_Scaffold_Assembly.</title>
        <authorList>
            <person name="Stuart O.P."/>
            <person name="Cleave R."/>
            <person name="Magrath M.J.L."/>
            <person name="Mikheyev A.S."/>
        </authorList>
    </citation>
    <scope>NUCLEOTIDE SEQUENCE [LARGE SCALE GENOMIC DNA]</scope>
    <source>
        <strain evidence="2">Daus_M_001</strain>
        <tissue evidence="2">Leg muscle</tissue>
    </source>
</reference>
<name>A0ABQ9I652_9NEOP</name>
<evidence type="ECO:0000313" key="2">
    <source>
        <dbReference type="EMBL" id="KAJ8892128.1"/>
    </source>
</evidence>
<accession>A0ABQ9I652</accession>
<gene>
    <name evidence="2" type="ORF">PR048_004708</name>
</gene>
<dbReference type="Proteomes" id="UP001159363">
    <property type="component" value="Chromosome 2"/>
</dbReference>